<protein>
    <submittedName>
        <fullName evidence="1">Uncharacterized protein</fullName>
    </submittedName>
</protein>
<accession>A0A4P7LHZ1</accession>
<dbReference type="KEGG" id="cox:E0W60_32860"/>
<evidence type="ECO:0000313" key="1">
    <source>
        <dbReference type="EMBL" id="QBY55760.1"/>
    </source>
</evidence>
<dbReference type="EMBL" id="CP038636">
    <property type="protein sequence ID" value="QBY55760.1"/>
    <property type="molecule type" value="Genomic_DNA"/>
</dbReference>
<geneLocation type="plasmid" evidence="1">
    <name>unnamed1</name>
</geneLocation>
<dbReference type="AlphaFoldDB" id="A0A4P7LHZ1"/>
<keyword evidence="1" id="KW-0614">Plasmid</keyword>
<evidence type="ECO:0000313" key="2">
    <source>
        <dbReference type="Proteomes" id="UP000295294"/>
    </source>
</evidence>
<dbReference type="RefSeq" id="WP_133092808.1">
    <property type="nucleotide sequence ID" value="NZ_CP038636.1"/>
</dbReference>
<reference evidence="1 2" key="1">
    <citation type="submission" date="2019-03" db="EMBL/GenBank/DDBJ databases">
        <title>Efficiently degradation of phenoxyalkanoic acid herbicides by Cupriavidus oxalaticus strain X32.</title>
        <authorList>
            <person name="Sheng X."/>
        </authorList>
    </citation>
    <scope>NUCLEOTIDE SEQUENCE [LARGE SCALE GENOMIC DNA]</scope>
    <source>
        <strain evidence="1 2">X32</strain>
        <plasmid evidence="1 2">unnamed1</plasmid>
    </source>
</reference>
<sequence length="62" mass="6668">MERYPPGAPAEVDVHRSASLADMLVGMNTLFRLLLDAPGFAEACRANARNLKVAVAGGRRNE</sequence>
<proteinExistence type="predicted"/>
<name>A0A4P7LHZ1_9BURK</name>
<gene>
    <name evidence="1" type="ORF">E0W60_32860</name>
</gene>
<organism evidence="1 2">
    <name type="scientific">Cupriavidus oxalaticus</name>
    <dbReference type="NCBI Taxonomy" id="96344"/>
    <lineage>
        <taxon>Bacteria</taxon>
        <taxon>Pseudomonadati</taxon>
        <taxon>Pseudomonadota</taxon>
        <taxon>Betaproteobacteria</taxon>
        <taxon>Burkholderiales</taxon>
        <taxon>Burkholderiaceae</taxon>
        <taxon>Cupriavidus</taxon>
    </lineage>
</organism>
<dbReference type="Proteomes" id="UP000295294">
    <property type="component" value="Plasmid unnamed1"/>
</dbReference>